<evidence type="ECO:0000313" key="3">
    <source>
        <dbReference type="Proteomes" id="UP000503462"/>
    </source>
</evidence>
<evidence type="ECO:0000313" key="2">
    <source>
        <dbReference type="EMBL" id="QIX00585.1"/>
    </source>
</evidence>
<organism evidence="2 3">
    <name type="scientific">Peltaster fructicola</name>
    <dbReference type="NCBI Taxonomy" id="286661"/>
    <lineage>
        <taxon>Eukaryota</taxon>
        <taxon>Fungi</taxon>
        <taxon>Dikarya</taxon>
        <taxon>Ascomycota</taxon>
        <taxon>Pezizomycotina</taxon>
        <taxon>Dothideomycetes</taxon>
        <taxon>Dothideomycetes incertae sedis</taxon>
        <taxon>Peltaster</taxon>
    </lineage>
</organism>
<accession>A0A6H0Y102</accession>
<dbReference type="Gene3D" id="3.40.525.10">
    <property type="entry name" value="CRAL-TRIO lipid binding domain"/>
    <property type="match status" value="1"/>
</dbReference>
<dbReference type="InterPro" id="IPR036865">
    <property type="entry name" value="CRAL-TRIO_dom_sf"/>
</dbReference>
<sequence length="454" mass="50608">MSLNRGPSGAPMPAKLDGASLYAQLLETAKSQPPGRPGNLTAEQTAKLKEFWGRLLEIFGVYTPKPGSAAAAPVAAAPAPEKKKSGGLFGRKAAEPVDGNDKHGQGKTYQQALETMTPQELQEVFFKMTKQDAPDTAVLRYLRARKWDVQAALVMLVSTLHWRAKEMMVDDNIMLNGEAGALKDAKDASNPTAKKEGEDFIAQFRLGKAFVHGFDKNGRPCNYVRVKLHRGGEQTEDSIKRFTIFLIETTRFMITPPVDTGSIVFDMSGFTLANMDYSPVTFMIKCFEANYPESLGAVVIYKAPWIFQGIWKIIKGWLDPVVAAKVHFANNIKEMSEYIDPAQVTKECDGNDTYVYQYIEPVDGENAAMADTATRDKYLQERKDLIKKYDENTIQWIEGGAVEAQRARLDLELHLSYFKLDPYIRARSLYDRLGLIQSHNSLGWDKTAVDSALA</sequence>
<dbReference type="PANTHER" id="PTHR46590">
    <property type="entry name" value="PHOSPHATIDYLINOSITOL TRANSFER PROTEIN CSR1-RELATED"/>
    <property type="match status" value="1"/>
</dbReference>
<dbReference type="Proteomes" id="UP000503462">
    <property type="component" value="Chromosome 4"/>
</dbReference>
<keyword evidence="3" id="KW-1185">Reference proteome</keyword>
<dbReference type="CDD" id="cd00170">
    <property type="entry name" value="SEC14"/>
    <property type="match status" value="1"/>
</dbReference>
<dbReference type="InterPro" id="IPR036273">
    <property type="entry name" value="CRAL/TRIO_N_dom_sf"/>
</dbReference>
<gene>
    <name evidence="2" type="ORF">AMS68_006102</name>
</gene>
<dbReference type="SUPFAM" id="SSF46938">
    <property type="entry name" value="CRAL/TRIO N-terminal domain"/>
    <property type="match status" value="1"/>
</dbReference>
<dbReference type="Pfam" id="PF03765">
    <property type="entry name" value="CRAL_TRIO_N"/>
    <property type="match status" value="1"/>
</dbReference>
<dbReference type="Pfam" id="PF00650">
    <property type="entry name" value="CRAL_TRIO"/>
    <property type="match status" value="1"/>
</dbReference>
<dbReference type="AlphaFoldDB" id="A0A6H0Y102"/>
<dbReference type="PROSITE" id="PS50191">
    <property type="entry name" value="CRAL_TRIO"/>
    <property type="match status" value="1"/>
</dbReference>
<name>A0A6H0Y102_9PEZI</name>
<dbReference type="InterPro" id="IPR011074">
    <property type="entry name" value="CRAL/TRIO_N_dom"/>
</dbReference>
<dbReference type="SUPFAM" id="SSF52087">
    <property type="entry name" value="CRAL/TRIO domain"/>
    <property type="match status" value="1"/>
</dbReference>
<dbReference type="InterPro" id="IPR001251">
    <property type="entry name" value="CRAL-TRIO_dom"/>
</dbReference>
<dbReference type="SMART" id="SM01100">
    <property type="entry name" value="CRAL_TRIO_N"/>
    <property type="match status" value="1"/>
</dbReference>
<feature type="domain" description="CRAL-TRIO" evidence="1">
    <location>
        <begin position="211"/>
        <end position="356"/>
    </location>
</feature>
<dbReference type="InterPro" id="IPR052432">
    <property type="entry name" value="PITP/CRAL-TRIO"/>
</dbReference>
<dbReference type="SMART" id="SM00516">
    <property type="entry name" value="SEC14"/>
    <property type="match status" value="1"/>
</dbReference>
<evidence type="ECO:0000259" key="1">
    <source>
        <dbReference type="PROSITE" id="PS50191"/>
    </source>
</evidence>
<dbReference type="EMBL" id="CP051142">
    <property type="protein sequence ID" value="QIX00585.1"/>
    <property type="molecule type" value="Genomic_DNA"/>
</dbReference>
<protein>
    <recommendedName>
        <fullName evidence="1">CRAL-TRIO domain-containing protein</fullName>
    </recommendedName>
</protein>
<proteinExistence type="predicted"/>
<reference evidence="2 3" key="1">
    <citation type="journal article" date="2016" name="Sci. Rep.">
        <title>Peltaster fructicola genome reveals evolution from an invasive phytopathogen to an ectophytic parasite.</title>
        <authorList>
            <person name="Xu C."/>
            <person name="Chen H."/>
            <person name="Gleason M.L."/>
            <person name="Xu J.R."/>
            <person name="Liu H."/>
            <person name="Zhang R."/>
            <person name="Sun G."/>
        </authorList>
    </citation>
    <scope>NUCLEOTIDE SEQUENCE [LARGE SCALE GENOMIC DNA]</scope>
    <source>
        <strain evidence="2 3">LNHT1506</strain>
    </source>
</reference>
<dbReference type="PANTHER" id="PTHR46590:SF1">
    <property type="entry name" value="PHOSPHATIDYLINOSITOL TRANSFER PROTEIN CSR1"/>
    <property type="match status" value="1"/>
</dbReference>
<dbReference type="OrthoDB" id="43460at2759"/>